<reference evidence="8 9" key="1">
    <citation type="submission" date="2019-07" db="EMBL/GenBank/DDBJ databases">
        <authorList>
            <person name="Li J."/>
        </authorList>
    </citation>
    <scope>NUCLEOTIDE SEQUENCE [LARGE SCALE GENOMIC DNA]</scope>
    <source>
        <strain evidence="8 9">TKL69</strain>
    </source>
</reference>
<evidence type="ECO:0000256" key="5">
    <source>
        <dbReference type="ARBA" id="ARBA00023136"/>
    </source>
</evidence>
<protein>
    <recommendedName>
        <fullName evidence="7">Cytochrome b561 bacterial/Ni-hydrogenase domain-containing protein</fullName>
    </recommendedName>
</protein>
<keyword evidence="5 6" id="KW-0472">Membrane</keyword>
<dbReference type="GO" id="GO:0022904">
    <property type="term" value="P:respiratory electron transport chain"/>
    <property type="evidence" value="ECO:0007669"/>
    <property type="project" value="InterPro"/>
</dbReference>
<dbReference type="InterPro" id="IPR016174">
    <property type="entry name" value="Di-haem_cyt_TM"/>
</dbReference>
<dbReference type="Gene3D" id="1.20.950.20">
    <property type="entry name" value="Transmembrane di-heme cytochromes, Chain C"/>
    <property type="match status" value="1"/>
</dbReference>
<dbReference type="SUPFAM" id="SSF81342">
    <property type="entry name" value="Transmembrane di-heme cytochromes"/>
    <property type="match status" value="1"/>
</dbReference>
<dbReference type="GO" id="GO:0009055">
    <property type="term" value="F:electron transfer activity"/>
    <property type="evidence" value="ECO:0007669"/>
    <property type="project" value="InterPro"/>
</dbReference>
<proteinExistence type="predicted"/>
<feature type="transmembrane region" description="Helical" evidence="6">
    <location>
        <begin position="91"/>
        <end position="111"/>
    </location>
</feature>
<organism evidence="8 9">
    <name type="scientific">Radiobacillus deserti</name>
    <dbReference type="NCBI Taxonomy" id="2594883"/>
    <lineage>
        <taxon>Bacteria</taxon>
        <taxon>Bacillati</taxon>
        <taxon>Bacillota</taxon>
        <taxon>Bacilli</taxon>
        <taxon>Bacillales</taxon>
        <taxon>Bacillaceae</taxon>
        <taxon>Radiobacillus</taxon>
    </lineage>
</organism>
<keyword evidence="4 6" id="KW-1133">Transmembrane helix</keyword>
<gene>
    <name evidence="8" type="ORF">FN924_14900</name>
</gene>
<evidence type="ECO:0000256" key="2">
    <source>
        <dbReference type="ARBA" id="ARBA00022475"/>
    </source>
</evidence>
<dbReference type="InterPro" id="IPR011577">
    <property type="entry name" value="Cyt_b561_bac/Ni-Hgenase"/>
</dbReference>
<dbReference type="Pfam" id="PF01292">
    <property type="entry name" value="Ni_hydr_CYTB"/>
    <property type="match status" value="1"/>
</dbReference>
<accession>A0A516KIY3</accession>
<dbReference type="OrthoDB" id="2082105at2"/>
<evidence type="ECO:0000313" key="9">
    <source>
        <dbReference type="Proteomes" id="UP000315215"/>
    </source>
</evidence>
<keyword evidence="9" id="KW-1185">Reference proteome</keyword>
<dbReference type="RefSeq" id="WP_143895823.1">
    <property type="nucleotide sequence ID" value="NZ_CP041666.1"/>
</dbReference>
<evidence type="ECO:0000313" key="8">
    <source>
        <dbReference type="EMBL" id="QDP41358.1"/>
    </source>
</evidence>
<dbReference type="EMBL" id="CP041666">
    <property type="protein sequence ID" value="QDP41358.1"/>
    <property type="molecule type" value="Genomic_DNA"/>
</dbReference>
<feature type="domain" description="Cytochrome b561 bacterial/Ni-hydrogenase" evidence="7">
    <location>
        <begin position="12"/>
        <end position="142"/>
    </location>
</feature>
<evidence type="ECO:0000259" key="7">
    <source>
        <dbReference type="Pfam" id="PF01292"/>
    </source>
</evidence>
<dbReference type="GO" id="GO:0005886">
    <property type="term" value="C:plasma membrane"/>
    <property type="evidence" value="ECO:0007669"/>
    <property type="project" value="UniProtKB-SubCell"/>
</dbReference>
<name>A0A516KIY3_9BACI</name>
<feature type="transmembrane region" description="Helical" evidence="6">
    <location>
        <begin position="117"/>
        <end position="143"/>
    </location>
</feature>
<dbReference type="Proteomes" id="UP000315215">
    <property type="component" value="Chromosome"/>
</dbReference>
<feature type="transmembrane region" description="Helical" evidence="6">
    <location>
        <begin position="53"/>
        <end position="70"/>
    </location>
</feature>
<keyword evidence="2" id="KW-1003">Cell membrane</keyword>
<evidence type="ECO:0000256" key="4">
    <source>
        <dbReference type="ARBA" id="ARBA00022989"/>
    </source>
</evidence>
<evidence type="ECO:0000256" key="3">
    <source>
        <dbReference type="ARBA" id="ARBA00022692"/>
    </source>
</evidence>
<sequence length="159" mass="18760">MKKPKKPPFDLWIHWFSAILVFLLLLSGMSIIGAKYSWMFGNDFALADITHRVVGAFWVVWMLVTVCYEIHQIMTSKIPKRVWMPIGMKGFRGFNLAVSLLLIFSGFLLWFLPSVPFMYATFAFVIHEFFAFFLLFALVWHIIKKRNVFNISLTWKKRK</sequence>
<keyword evidence="3 6" id="KW-0812">Transmembrane</keyword>
<comment type="subcellular location">
    <subcellularLocation>
        <location evidence="1">Cell membrane</location>
        <topology evidence="1">Multi-pass membrane protein</topology>
    </subcellularLocation>
</comment>
<evidence type="ECO:0000256" key="6">
    <source>
        <dbReference type="SAM" id="Phobius"/>
    </source>
</evidence>
<feature type="transmembrane region" description="Helical" evidence="6">
    <location>
        <begin position="12"/>
        <end position="33"/>
    </location>
</feature>
<dbReference type="AlphaFoldDB" id="A0A516KIY3"/>
<evidence type="ECO:0000256" key="1">
    <source>
        <dbReference type="ARBA" id="ARBA00004651"/>
    </source>
</evidence>
<dbReference type="KEGG" id="aqt:FN924_14900"/>